<name>A0A371BXX6_YARLL</name>
<dbReference type="VEuPathDB" id="FungiDB:YALI0_F20086g"/>
<organism evidence="1 2">
    <name type="scientific">Yarrowia lipolytica</name>
    <name type="common">Candida lipolytica</name>
    <dbReference type="NCBI Taxonomy" id="4952"/>
    <lineage>
        <taxon>Eukaryota</taxon>
        <taxon>Fungi</taxon>
        <taxon>Dikarya</taxon>
        <taxon>Ascomycota</taxon>
        <taxon>Saccharomycotina</taxon>
        <taxon>Dipodascomycetes</taxon>
        <taxon>Dipodascales</taxon>
        <taxon>Dipodascales incertae sedis</taxon>
        <taxon>Yarrowia</taxon>
    </lineage>
</organism>
<sequence>MVVPLPSKMAGMDLTGGQGQSVELHLRARPCLVAFERAMQQTGLVGTDPVILRYFAHFV</sequence>
<dbReference type="AlphaFoldDB" id="A0A371BXX6"/>
<evidence type="ECO:0000313" key="2">
    <source>
        <dbReference type="Proteomes" id="UP000256601"/>
    </source>
</evidence>
<dbReference type="EMBL" id="KZ859131">
    <property type="protein sequence ID" value="RDW22943.1"/>
    <property type="molecule type" value="Genomic_DNA"/>
</dbReference>
<accession>A0A371BXX6</accession>
<protein>
    <submittedName>
        <fullName evidence="1">Uncharacterized protein</fullName>
    </submittedName>
</protein>
<evidence type="ECO:0000313" key="1">
    <source>
        <dbReference type="EMBL" id="RDW22943.1"/>
    </source>
</evidence>
<reference evidence="1 2" key="1">
    <citation type="submission" date="2018-07" db="EMBL/GenBank/DDBJ databases">
        <title>Draft Genome Assemblies for Five Robust Yarrowia lipolytica Strains Exhibiting High Lipid Production and Pentose Sugar Utilization and Sugar Alcohol Secretion from Undetoxified Lignocellulosic Biomass Hydrolysates.</title>
        <authorList>
            <consortium name="DOE Joint Genome Institute"/>
            <person name="Walker C."/>
            <person name="Ryu S."/>
            <person name="Na H."/>
            <person name="Zane M."/>
            <person name="LaButti K."/>
            <person name="Lipzen A."/>
            <person name="Haridas S."/>
            <person name="Barry K."/>
            <person name="Grigoriev I.V."/>
            <person name="Quarterman J."/>
            <person name="Slininger P."/>
            <person name="Dien B."/>
            <person name="Trinh C.T."/>
        </authorList>
    </citation>
    <scope>NUCLEOTIDE SEQUENCE [LARGE SCALE GENOMIC DNA]</scope>
    <source>
        <strain evidence="1 2">YB392</strain>
    </source>
</reference>
<proteinExistence type="predicted"/>
<gene>
    <name evidence="1" type="ORF">B0I71DRAFT_136774</name>
</gene>
<dbReference type="Proteomes" id="UP000256601">
    <property type="component" value="Unassembled WGS sequence"/>
</dbReference>